<dbReference type="InterPro" id="IPR036390">
    <property type="entry name" value="WH_DNA-bd_sf"/>
</dbReference>
<dbReference type="GO" id="GO:0003677">
    <property type="term" value="F:DNA binding"/>
    <property type="evidence" value="ECO:0007669"/>
    <property type="project" value="UniProtKB-KW"/>
</dbReference>
<gene>
    <name evidence="8" type="ORF">ACFYXI_04295</name>
</gene>
<dbReference type="SMART" id="SM00420">
    <property type="entry name" value="HTH_DEOR"/>
    <property type="match status" value="1"/>
</dbReference>
<comment type="caution">
    <text evidence="8">The sequence shown here is derived from an EMBL/GenBank/DDBJ whole genome shotgun (WGS) entry which is preliminary data.</text>
</comment>
<dbReference type="PANTHER" id="PTHR30363">
    <property type="entry name" value="HTH-TYPE TRANSCRIPTIONAL REGULATOR SRLR-RELATED"/>
    <property type="match status" value="1"/>
</dbReference>
<protein>
    <recommendedName>
        <fullName evidence="1">Lactose phosphotransferase system repressor</fullName>
    </recommendedName>
</protein>
<evidence type="ECO:0000256" key="6">
    <source>
        <dbReference type="ARBA" id="ARBA00024937"/>
    </source>
</evidence>
<accession>A0ABW6SIK2</accession>
<dbReference type="PRINTS" id="PR00037">
    <property type="entry name" value="HTHLACR"/>
</dbReference>
<dbReference type="EMBL" id="JBIASD010000002">
    <property type="protein sequence ID" value="MFF3664794.1"/>
    <property type="molecule type" value="Genomic_DNA"/>
</dbReference>
<dbReference type="InterPro" id="IPR001034">
    <property type="entry name" value="DeoR_HTH"/>
</dbReference>
<dbReference type="InterPro" id="IPR050313">
    <property type="entry name" value="Carb_Metab_HTH_regulators"/>
</dbReference>
<dbReference type="Gene3D" id="1.10.10.10">
    <property type="entry name" value="Winged helix-like DNA-binding domain superfamily/Winged helix DNA-binding domain"/>
    <property type="match status" value="1"/>
</dbReference>
<sequence length="257" mass="26937">MVFMLPAQRHQRIVEALSQAGTLRTEDLAEQLGVSHETVRRDLATLEQRGLLARVHGGATAVTSGTGEESSYLERSTTQAEAKAVIGAQAAQVLRPGQTVIIDVGTTAVQAARAIPPGFRGVVATCSLLVAAELAGRPGVEVLVAGGRVRQGDLAVSNAQTVAFFQDLRADVALLGSGGLTARAGLTDYYLDEVATKRVILANTARTYVLADSTKHSRVAAYRVCGLDGFSGLITDREPPPELASALVRAGVEVIRP</sequence>
<keyword evidence="9" id="KW-1185">Reference proteome</keyword>
<dbReference type="InterPro" id="IPR037171">
    <property type="entry name" value="NagB/RpiA_transferase-like"/>
</dbReference>
<dbReference type="RefSeq" id="WP_387408845.1">
    <property type="nucleotide sequence ID" value="NZ_JBIASD010000002.1"/>
</dbReference>
<dbReference type="InterPro" id="IPR014036">
    <property type="entry name" value="DeoR-like_C"/>
</dbReference>
<dbReference type="SUPFAM" id="SSF46785">
    <property type="entry name" value="Winged helix' DNA-binding domain"/>
    <property type="match status" value="1"/>
</dbReference>
<dbReference type="PROSITE" id="PS00894">
    <property type="entry name" value="HTH_DEOR_1"/>
    <property type="match status" value="1"/>
</dbReference>
<comment type="function">
    <text evidence="6">Repressor of the lactose catabolism operon. Galactose-6-phosphate is the inducer.</text>
</comment>
<evidence type="ECO:0000313" key="8">
    <source>
        <dbReference type="EMBL" id="MFF3664794.1"/>
    </source>
</evidence>
<dbReference type="PANTHER" id="PTHR30363:SF4">
    <property type="entry name" value="GLYCEROL-3-PHOSPHATE REGULON REPRESSOR"/>
    <property type="match status" value="1"/>
</dbReference>
<dbReference type="Proteomes" id="UP001602013">
    <property type="component" value="Unassembled WGS sequence"/>
</dbReference>
<reference evidence="8 9" key="1">
    <citation type="submission" date="2024-10" db="EMBL/GenBank/DDBJ databases">
        <title>The Natural Products Discovery Center: Release of the First 8490 Sequenced Strains for Exploring Actinobacteria Biosynthetic Diversity.</title>
        <authorList>
            <person name="Kalkreuter E."/>
            <person name="Kautsar S.A."/>
            <person name="Yang D."/>
            <person name="Bader C.D."/>
            <person name="Teijaro C.N."/>
            <person name="Fluegel L."/>
            <person name="Davis C.M."/>
            <person name="Simpson J.R."/>
            <person name="Lauterbach L."/>
            <person name="Steele A.D."/>
            <person name="Gui C."/>
            <person name="Meng S."/>
            <person name="Li G."/>
            <person name="Viehrig K."/>
            <person name="Ye F."/>
            <person name="Su P."/>
            <person name="Kiefer A.F."/>
            <person name="Nichols A."/>
            <person name="Cepeda A.J."/>
            <person name="Yan W."/>
            <person name="Fan B."/>
            <person name="Jiang Y."/>
            <person name="Adhikari A."/>
            <person name="Zheng C.-J."/>
            <person name="Schuster L."/>
            <person name="Cowan T.M."/>
            <person name="Smanski M.J."/>
            <person name="Chevrette M.G."/>
            <person name="De Carvalho L.P.S."/>
            <person name="Shen B."/>
        </authorList>
    </citation>
    <scope>NUCLEOTIDE SEQUENCE [LARGE SCALE GENOMIC DNA]</scope>
    <source>
        <strain evidence="8 9">NPDC002173</strain>
    </source>
</reference>
<dbReference type="InterPro" id="IPR036388">
    <property type="entry name" value="WH-like_DNA-bd_sf"/>
</dbReference>
<keyword evidence="4 8" id="KW-0238">DNA-binding</keyword>
<keyword evidence="2" id="KW-0678">Repressor</keyword>
<evidence type="ECO:0000313" key="9">
    <source>
        <dbReference type="Proteomes" id="UP001602013"/>
    </source>
</evidence>
<dbReference type="PROSITE" id="PS51000">
    <property type="entry name" value="HTH_DEOR_2"/>
    <property type="match status" value="1"/>
</dbReference>
<keyword evidence="5" id="KW-0804">Transcription</keyword>
<dbReference type="SMART" id="SM01134">
    <property type="entry name" value="DeoRC"/>
    <property type="match status" value="1"/>
</dbReference>
<dbReference type="SUPFAM" id="SSF100950">
    <property type="entry name" value="NagB/RpiA/CoA transferase-like"/>
    <property type="match status" value="1"/>
</dbReference>
<feature type="domain" description="HTH deoR-type" evidence="7">
    <location>
        <begin position="6"/>
        <end position="61"/>
    </location>
</feature>
<organism evidence="8 9">
    <name type="scientific">Microtetraspora malaysiensis</name>
    <dbReference type="NCBI Taxonomy" id="161358"/>
    <lineage>
        <taxon>Bacteria</taxon>
        <taxon>Bacillati</taxon>
        <taxon>Actinomycetota</taxon>
        <taxon>Actinomycetes</taxon>
        <taxon>Streptosporangiales</taxon>
        <taxon>Streptosporangiaceae</taxon>
        <taxon>Microtetraspora</taxon>
    </lineage>
</organism>
<keyword evidence="3" id="KW-0805">Transcription regulation</keyword>
<evidence type="ECO:0000256" key="5">
    <source>
        <dbReference type="ARBA" id="ARBA00023163"/>
    </source>
</evidence>
<evidence type="ECO:0000259" key="7">
    <source>
        <dbReference type="PROSITE" id="PS51000"/>
    </source>
</evidence>
<evidence type="ECO:0000256" key="4">
    <source>
        <dbReference type="ARBA" id="ARBA00023125"/>
    </source>
</evidence>
<dbReference type="Pfam" id="PF00455">
    <property type="entry name" value="DeoRC"/>
    <property type="match status" value="1"/>
</dbReference>
<dbReference type="InterPro" id="IPR018356">
    <property type="entry name" value="Tscrpt_reg_HTH_DeoR_CS"/>
</dbReference>
<proteinExistence type="predicted"/>
<dbReference type="Pfam" id="PF08220">
    <property type="entry name" value="HTH_DeoR"/>
    <property type="match status" value="1"/>
</dbReference>
<evidence type="ECO:0000256" key="2">
    <source>
        <dbReference type="ARBA" id="ARBA00022491"/>
    </source>
</evidence>
<evidence type="ECO:0000256" key="3">
    <source>
        <dbReference type="ARBA" id="ARBA00023015"/>
    </source>
</evidence>
<name>A0ABW6SIK2_9ACTN</name>
<evidence type="ECO:0000256" key="1">
    <source>
        <dbReference type="ARBA" id="ARBA00021390"/>
    </source>
</evidence>